<gene>
    <name evidence="2" type="ORF">AFM16_15805</name>
    <name evidence="3" type="ORF">HCX60_16065</name>
</gene>
<protein>
    <submittedName>
        <fullName evidence="3">DUF397 domain-containing protein</fullName>
    </submittedName>
</protein>
<sequence>MPEPKWQKSSFSGDDANRDCVEVARVPGGELLLRESDEPGAVLSADLASLSALMEALAPVSPPWPCG</sequence>
<dbReference type="Proteomes" id="UP000190306">
    <property type="component" value="Chromosome"/>
</dbReference>
<dbReference type="RefSeq" id="WP_030792809.1">
    <property type="nucleotide sequence ID" value="NZ_CM007717.1"/>
</dbReference>
<evidence type="ECO:0000313" key="4">
    <source>
        <dbReference type="Proteomes" id="UP000190306"/>
    </source>
</evidence>
<dbReference type="InterPro" id="IPR007278">
    <property type="entry name" value="DUF397"/>
</dbReference>
<dbReference type="Pfam" id="PF04149">
    <property type="entry name" value="DUF397"/>
    <property type="match status" value="1"/>
</dbReference>
<feature type="domain" description="DUF397" evidence="1">
    <location>
        <begin position="5"/>
        <end position="57"/>
    </location>
</feature>
<accession>A0AAE6Y9Q7</accession>
<evidence type="ECO:0000313" key="3">
    <source>
        <dbReference type="EMBL" id="QIT44879.1"/>
    </source>
</evidence>
<organism evidence="3 5">
    <name type="scientific">Streptomyces antibioticus</name>
    <dbReference type="NCBI Taxonomy" id="1890"/>
    <lineage>
        <taxon>Bacteria</taxon>
        <taxon>Bacillati</taxon>
        <taxon>Actinomycetota</taxon>
        <taxon>Actinomycetes</taxon>
        <taxon>Kitasatosporales</taxon>
        <taxon>Streptomycetaceae</taxon>
        <taxon>Streptomyces</taxon>
    </lineage>
</organism>
<evidence type="ECO:0000313" key="2">
    <source>
        <dbReference type="EMBL" id="OOQ50737.1"/>
    </source>
</evidence>
<reference evidence="2 4" key="1">
    <citation type="submission" date="2015-07" db="EMBL/GenBank/DDBJ databases">
        <title>Draft Genome Sequence of Streptomyces antibioticus, IMRU 3720 reveals insights in the evolution of actinomycin biosynthetic gene clusters in Streptomyces.</title>
        <authorList>
            <person name="Crnovcic I."/>
            <person name="Ruckert C."/>
            <person name="Kalinowksi J."/>
            <person name="Keller U."/>
        </authorList>
    </citation>
    <scope>NUCLEOTIDE SEQUENCE [LARGE SCALE GENOMIC DNA]</scope>
    <source>
        <strain evidence="2 4">DSM 41481</strain>
    </source>
</reference>
<dbReference type="AlphaFoldDB" id="A0AAE6Y9Q7"/>
<reference evidence="3 5" key="2">
    <citation type="submission" date="2020-03" db="EMBL/GenBank/DDBJ databases">
        <title>Is there a link between lipid content and antibiotic production in Streptomyces?</title>
        <authorList>
            <person name="David M."/>
            <person name="Lejeune C."/>
            <person name="Abreu S."/>
            <person name="Thibessard A."/>
            <person name="Leblond P."/>
            <person name="Chaminade P."/>
            <person name="Virolle M.-J."/>
        </authorList>
    </citation>
    <scope>NUCLEOTIDE SEQUENCE [LARGE SCALE GENOMIC DNA]</scope>
    <source>
        <strain evidence="3 5">DSM 41481</strain>
    </source>
</reference>
<evidence type="ECO:0000313" key="5">
    <source>
        <dbReference type="Proteomes" id="UP000502504"/>
    </source>
</evidence>
<proteinExistence type="predicted"/>
<name>A0AAE6Y9Q7_STRAT</name>
<keyword evidence="4" id="KW-1185">Reference proteome</keyword>
<dbReference type="Proteomes" id="UP000502504">
    <property type="component" value="Chromosome"/>
</dbReference>
<dbReference type="EMBL" id="CP050692">
    <property type="protein sequence ID" value="QIT44879.1"/>
    <property type="molecule type" value="Genomic_DNA"/>
</dbReference>
<evidence type="ECO:0000259" key="1">
    <source>
        <dbReference type="Pfam" id="PF04149"/>
    </source>
</evidence>
<dbReference type="EMBL" id="LHQL01000009">
    <property type="protein sequence ID" value="OOQ50737.1"/>
    <property type="molecule type" value="Genomic_DNA"/>
</dbReference>